<accession>A0A4R2NH43</accession>
<name>A0A4R2NH43_9BURK</name>
<keyword evidence="2" id="KW-0472">Membrane</keyword>
<dbReference type="AlphaFoldDB" id="A0A4R2NH43"/>
<keyword evidence="4" id="KW-1185">Reference proteome</keyword>
<proteinExistence type="predicted"/>
<dbReference type="RefSeq" id="WP_119012409.1">
    <property type="nucleotide sequence ID" value="NZ_QXNC01000005.1"/>
</dbReference>
<organism evidence="3 4">
    <name type="scientific">Simplicispira metamorpha</name>
    <dbReference type="NCBI Taxonomy" id="80881"/>
    <lineage>
        <taxon>Bacteria</taxon>
        <taxon>Pseudomonadati</taxon>
        <taxon>Pseudomonadota</taxon>
        <taxon>Betaproteobacteria</taxon>
        <taxon>Burkholderiales</taxon>
        <taxon>Comamonadaceae</taxon>
        <taxon>Simplicispira</taxon>
    </lineage>
</organism>
<gene>
    <name evidence="3" type="ORF">EV674_101104</name>
</gene>
<evidence type="ECO:0000256" key="1">
    <source>
        <dbReference type="SAM" id="MobiDB-lite"/>
    </source>
</evidence>
<evidence type="ECO:0000313" key="4">
    <source>
        <dbReference type="Proteomes" id="UP000295182"/>
    </source>
</evidence>
<sequence>MPTDSIATVAPVLQPPPQLARSLGLLALCLTLAIGTASALWSLHQLRTTTEREARTDAQAMAQSVAHTLAQQIGRAVRVGIPLADIPGVPAYLQRTLEQAPGLAFIALHTEDDTLLHTTSTSRSANDLVRAPIQVQGRTAGTVVVGTAAAALAQGLAWAQALCALVVLGLGLLGGWLAARGPGQRLEHQRQQLQAGLHGTPPPEPPPGASDDGVAQALQALADGHQQAQAHDAAVAAYAQELLAVDFDQRLQAHIARIVPDHPHPGKGA</sequence>
<dbReference type="Proteomes" id="UP000295182">
    <property type="component" value="Unassembled WGS sequence"/>
</dbReference>
<evidence type="ECO:0000256" key="2">
    <source>
        <dbReference type="SAM" id="Phobius"/>
    </source>
</evidence>
<feature type="region of interest" description="Disordered" evidence="1">
    <location>
        <begin position="190"/>
        <end position="213"/>
    </location>
</feature>
<dbReference type="EMBL" id="SLXH01000001">
    <property type="protein sequence ID" value="TCP20455.1"/>
    <property type="molecule type" value="Genomic_DNA"/>
</dbReference>
<reference evidence="3 4" key="1">
    <citation type="submission" date="2019-03" db="EMBL/GenBank/DDBJ databases">
        <title>Genomic Encyclopedia of Type Strains, Phase IV (KMG-IV): sequencing the most valuable type-strain genomes for metagenomic binning, comparative biology and taxonomic classification.</title>
        <authorList>
            <person name="Goeker M."/>
        </authorList>
    </citation>
    <scope>NUCLEOTIDE SEQUENCE [LARGE SCALE GENOMIC DNA]</scope>
    <source>
        <strain evidence="3 4">DSM 1837</strain>
    </source>
</reference>
<feature type="transmembrane region" description="Helical" evidence="2">
    <location>
        <begin position="23"/>
        <end position="43"/>
    </location>
</feature>
<protein>
    <submittedName>
        <fullName evidence="3">Uncharacterized protein</fullName>
    </submittedName>
</protein>
<keyword evidence="2" id="KW-0812">Transmembrane</keyword>
<comment type="caution">
    <text evidence="3">The sequence shown here is derived from an EMBL/GenBank/DDBJ whole genome shotgun (WGS) entry which is preliminary data.</text>
</comment>
<dbReference type="OrthoDB" id="8452985at2"/>
<feature type="transmembrane region" description="Helical" evidence="2">
    <location>
        <begin position="157"/>
        <end position="179"/>
    </location>
</feature>
<keyword evidence="2" id="KW-1133">Transmembrane helix</keyword>
<evidence type="ECO:0000313" key="3">
    <source>
        <dbReference type="EMBL" id="TCP20455.1"/>
    </source>
</evidence>